<proteinExistence type="predicted"/>
<comment type="caution">
    <text evidence="3">The sequence shown here is derived from an EMBL/GenBank/DDBJ whole genome shotgun (WGS) entry which is preliminary data.</text>
</comment>
<feature type="region of interest" description="Disordered" evidence="2">
    <location>
        <begin position="1027"/>
        <end position="1138"/>
    </location>
</feature>
<dbReference type="PANTHER" id="PTHR31912">
    <property type="entry name" value="IP13529P"/>
    <property type="match status" value="1"/>
</dbReference>
<gene>
    <name evidence="3" type="ORF">B0H16DRAFT_1458060</name>
</gene>
<evidence type="ECO:0000256" key="1">
    <source>
        <dbReference type="SAM" id="Coils"/>
    </source>
</evidence>
<dbReference type="PANTHER" id="PTHR31912:SF34">
    <property type="entry name" value="NOTOCHORD-RELATED PROTEIN"/>
    <property type="match status" value="1"/>
</dbReference>
<feature type="compositionally biased region" description="Basic residues" evidence="2">
    <location>
        <begin position="1098"/>
        <end position="1107"/>
    </location>
</feature>
<organism evidence="3 4">
    <name type="scientific">Mycena metata</name>
    <dbReference type="NCBI Taxonomy" id="1033252"/>
    <lineage>
        <taxon>Eukaryota</taxon>
        <taxon>Fungi</taxon>
        <taxon>Dikarya</taxon>
        <taxon>Basidiomycota</taxon>
        <taxon>Agaricomycotina</taxon>
        <taxon>Agaricomycetes</taxon>
        <taxon>Agaricomycetidae</taxon>
        <taxon>Agaricales</taxon>
        <taxon>Marasmiineae</taxon>
        <taxon>Mycenaceae</taxon>
        <taxon>Mycena</taxon>
    </lineage>
</organism>
<feature type="compositionally biased region" description="Acidic residues" evidence="2">
    <location>
        <begin position="1115"/>
        <end position="1138"/>
    </location>
</feature>
<accession>A0AAD7J887</accession>
<keyword evidence="1" id="KW-0175">Coiled coil</keyword>
<evidence type="ECO:0000256" key="2">
    <source>
        <dbReference type="SAM" id="MobiDB-lite"/>
    </source>
</evidence>
<name>A0AAD7J887_9AGAR</name>
<keyword evidence="4" id="KW-1185">Reference proteome</keyword>
<feature type="compositionally biased region" description="Basic residues" evidence="2">
    <location>
        <begin position="1065"/>
        <end position="1077"/>
    </location>
</feature>
<dbReference type="EMBL" id="JARKIB010000046">
    <property type="protein sequence ID" value="KAJ7756607.1"/>
    <property type="molecule type" value="Genomic_DNA"/>
</dbReference>
<evidence type="ECO:0000313" key="3">
    <source>
        <dbReference type="EMBL" id="KAJ7756607.1"/>
    </source>
</evidence>
<dbReference type="AlphaFoldDB" id="A0AAD7J887"/>
<protein>
    <submittedName>
        <fullName evidence="3">Uncharacterized protein</fullName>
    </submittedName>
</protein>
<dbReference type="Proteomes" id="UP001215598">
    <property type="component" value="Unassembled WGS sequence"/>
</dbReference>
<evidence type="ECO:0000313" key="4">
    <source>
        <dbReference type="Proteomes" id="UP001215598"/>
    </source>
</evidence>
<feature type="coiled-coil region" evidence="1">
    <location>
        <begin position="53"/>
        <end position="80"/>
    </location>
</feature>
<reference evidence="3" key="1">
    <citation type="submission" date="2023-03" db="EMBL/GenBank/DDBJ databases">
        <title>Massive genome expansion in bonnet fungi (Mycena s.s.) driven by repeated elements and novel gene families across ecological guilds.</title>
        <authorList>
            <consortium name="Lawrence Berkeley National Laboratory"/>
            <person name="Harder C.B."/>
            <person name="Miyauchi S."/>
            <person name="Viragh M."/>
            <person name="Kuo A."/>
            <person name="Thoen E."/>
            <person name="Andreopoulos B."/>
            <person name="Lu D."/>
            <person name="Skrede I."/>
            <person name="Drula E."/>
            <person name="Henrissat B."/>
            <person name="Morin E."/>
            <person name="Kohler A."/>
            <person name="Barry K."/>
            <person name="LaButti K."/>
            <person name="Morin E."/>
            <person name="Salamov A."/>
            <person name="Lipzen A."/>
            <person name="Mereny Z."/>
            <person name="Hegedus B."/>
            <person name="Baldrian P."/>
            <person name="Stursova M."/>
            <person name="Weitz H."/>
            <person name="Taylor A."/>
            <person name="Grigoriev I.V."/>
            <person name="Nagy L.G."/>
            <person name="Martin F."/>
            <person name="Kauserud H."/>
        </authorList>
    </citation>
    <scope>NUCLEOTIDE SEQUENCE</scope>
    <source>
        <strain evidence="3">CBHHK182m</strain>
    </source>
</reference>
<sequence length="1138" mass="128190">MPPKGSGQNEKGFMFNEGRTEVCCKVCAVGVPAERRTWISAHGAGRHLLSQMHLQALDSAEDARRRVERLAKEREVEAATKFCDVQSTAPRFTGPVAGLAARVMGEAEAAMWADYRENGADFSAGDTPEDNEARERQLRGEAELFGLWNPDATARRLGFGEEGGMDEVEADLEDDWLADITRIAGLQEPELTEIQDTLQDAQNNRGSDAAKQWFPYTSKIMFLLDILDNLPRLRISSPLMRVIIWMLKEGGCKDVPSFDHLRKVQKDLRKQFGIPTIPCKSVQGNVFFMNDPRSIIAQDWSNPTTRELIHVYPEIPEDGIIREIWHAQKWRKNMDLDILSPIYDAGICHYYVNEVARLQNGNFVVPVRWIKFRSKVYADAFSVALNEEGEAVVVNDKTILVCSEDLIQNYYDLEHAGELPTWAAFTAATVEAGYPARMPNPKRVIAAGRPLETHTEPVEVQDNLGNATCFSLYVNSGPSDNPMQSEISAHIGGKGNCFCCKCQVGGTQKEKATNEGYHALFELCVEEYFPKAGVPRTKEQILEELRKQDSQTATGVKDAYTQFHIDELISRFKQMRKDQPDRSVDDIEAELIQWTIDNRDRIYSPFLTLKDACRPNSGIGFDPAKDTPIELLHTILLGIVKYIWHVTHTSWSPEQKKMYAMRLQSTNTDGLSIHAIRSNYIMQYAGSLIGRQFKTIAQTNIFHIRGLVTEDHFKAWRATGELAALLWFPEIRNLAEYRRDLKIAVANVLDIFAVIDPSKIMSKIKYHLLVHTDDDVVEFGPLVGAITEIYEAFNAVFRWCSVLSNHLAPSRDIARQLADQEGLKHRLTGGRWCGTEKKWEQAGSGVVNFLVEHPILQKLVGWTEPKIANPGDIKLVSLKHGEKERAKHLLRSTTAARALNYREFPADSEWTKCRYVVSDSLDECLVESWVFTSSPFSPESIIPGRITEILVAQTGEALVVLEQFISSSRDEVYGMPVLDLRFKFNVQHDCGSAGCDTSGIRLRMQERVESDQVENYVVHNTLDRLSEGKTRDKQATQAATRAEKKRKRLEEGAEEGDDDDGGQRPGKKQKKSAKRRAPSGGRGRGTRQLVGESMVANRAKRVIRKTKTVMAAPEPDSETEDEDTSEEDENLSEYEDSD</sequence>